<name>A0AAQ3S5S5_VIGMU</name>
<organism evidence="1 2">
    <name type="scientific">Vigna mungo</name>
    <name type="common">Black gram</name>
    <name type="synonym">Phaseolus mungo</name>
    <dbReference type="NCBI Taxonomy" id="3915"/>
    <lineage>
        <taxon>Eukaryota</taxon>
        <taxon>Viridiplantae</taxon>
        <taxon>Streptophyta</taxon>
        <taxon>Embryophyta</taxon>
        <taxon>Tracheophyta</taxon>
        <taxon>Spermatophyta</taxon>
        <taxon>Magnoliopsida</taxon>
        <taxon>eudicotyledons</taxon>
        <taxon>Gunneridae</taxon>
        <taxon>Pentapetalae</taxon>
        <taxon>rosids</taxon>
        <taxon>fabids</taxon>
        <taxon>Fabales</taxon>
        <taxon>Fabaceae</taxon>
        <taxon>Papilionoideae</taxon>
        <taxon>50 kb inversion clade</taxon>
        <taxon>NPAAA clade</taxon>
        <taxon>indigoferoid/millettioid clade</taxon>
        <taxon>Phaseoleae</taxon>
        <taxon>Vigna</taxon>
    </lineage>
</organism>
<evidence type="ECO:0000313" key="1">
    <source>
        <dbReference type="EMBL" id="WVZ17448.1"/>
    </source>
</evidence>
<dbReference type="EMBL" id="CP144698">
    <property type="protein sequence ID" value="WVZ17448.1"/>
    <property type="molecule type" value="Genomic_DNA"/>
</dbReference>
<dbReference type="Proteomes" id="UP001374535">
    <property type="component" value="Chromosome 3"/>
</dbReference>
<proteinExistence type="predicted"/>
<gene>
    <name evidence="1" type="ORF">V8G54_010430</name>
</gene>
<protein>
    <recommendedName>
        <fullName evidence="3">TMV resistance protein N</fullName>
    </recommendedName>
</protein>
<sequence>MLQGSENSASCDVFLPGDKVPYWLAHMGEGHSVTFTIPEDRRIKGMTLCAVNLYNPGHFATTEYLISILMVNYTKCTIQIYRRRTVQSFSDVDWQGIITNLGPGDKVEVFVIFGDKFLVKKTSVYLMCDGLIDKEVDPSLDPKNIH</sequence>
<evidence type="ECO:0000313" key="2">
    <source>
        <dbReference type="Proteomes" id="UP001374535"/>
    </source>
</evidence>
<reference evidence="1 2" key="1">
    <citation type="journal article" date="2023" name="Life. Sci Alliance">
        <title>Evolutionary insights into 3D genome organization and epigenetic landscape of Vigna mungo.</title>
        <authorList>
            <person name="Junaid A."/>
            <person name="Singh B."/>
            <person name="Bhatia S."/>
        </authorList>
    </citation>
    <scope>NUCLEOTIDE SEQUENCE [LARGE SCALE GENOMIC DNA]</scope>
    <source>
        <strain evidence="1">Urdbean</strain>
    </source>
</reference>
<evidence type="ECO:0008006" key="3">
    <source>
        <dbReference type="Google" id="ProtNLM"/>
    </source>
</evidence>
<accession>A0AAQ3S5S5</accession>
<dbReference type="AlphaFoldDB" id="A0AAQ3S5S5"/>
<keyword evidence="2" id="KW-1185">Reference proteome</keyword>